<keyword evidence="7 17" id="KW-0378">Hydrolase</keyword>
<evidence type="ECO:0000256" key="4">
    <source>
        <dbReference type="ARBA" id="ARBA00021581"/>
    </source>
</evidence>
<evidence type="ECO:0000256" key="7">
    <source>
        <dbReference type="ARBA" id="ARBA00022801"/>
    </source>
</evidence>
<dbReference type="GO" id="GO:0008360">
    <property type="term" value="P:regulation of cell shape"/>
    <property type="evidence" value="ECO:0007669"/>
    <property type="project" value="UniProtKB-KW"/>
</dbReference>
<evidence type="ECO:0000256" key="16">
    <source>
        <dbReference type="ARBA" id="ARBA00047594"/>
    </source>
</evidence>
<evidence type="ECO:0000313" key="18">
    <source>
        <dbReference type="EMBL" id="AGY59541.1"/>
    </source>
</evidence>
<dbReference type="NCBIfam" id="TIGR00753">
    <property type="entry name" value="undec_PP_bacA"/>
    <property type="match status" value="1"/>
</dbReference>
<keyword evidence="13 17" id="KW-0961">Cell wall biogenesis/degradation</keyword>
<dbReference type="GO" id="GO:0046677">
    <property type="term" value="P:response to antibiotic"/>
    <property type="evidence" value="ECO:0007669"/>
    <property type="project" value="UniProtKB-UniRule"/>
</dbReference>
<dbReference type="EMBL" id="CP003587">
    <property type="protein sequence ID" value="AGY59541.1"/>
    <property type="molecule type" value="Genomic_DNA"/>
</dbReference>
<keyword evidence="10 17" id="KW-1133">Transmembrane helix</keyword>
<comment type="catalytic activity">
    <reaction evidence="16 17">
        <text>di-trans,octa-cis-undecaprenyl diphosphate + H2O = di-trans,octa-cis-undecaprenyl phosphate + phosphate + H(+)</text>
        <dbReference type="Rhea" id="RHEA:28094"/>
        <dbReference type="ChEBI" id="CHEBI:15377"/>
        <dbReference type="ChEBI" id="CHEBI:15378"/>
        <dbReference type="ChEBI" id="CHEBI:43474"/>
        <dbReference type="ChEBI" id="CHEBI:58405"/>
        <dbReference type="ChEBI" id="CHEBI:60392"/>
        <dbReference type="EC" id="3.6.1.27"/>
    </reaction>
</comment>
<comment type="miscellaneous">
    <text evidence="17">Bacitracin is thought to be involved in the inhibition of peptidoglycan synthesis by sequestering undecaprenyl diphosphate, thereby reducing the pool of lipid carrier available.</text>
</comment>
<evidence type="ECO:0000256" key="17">
    <source>
        <dbReference type="HAMAP-Rule" id="MF_01006"/>
    </source>
</evidence>
<keyword evidence="11 17" id="KW-0472">Membrane</keyword>
<evidence type="ECO:0000256" key="8">
    <source>
        <dbReference type="ARBA" id="ARBA00022960"/>
    </source>
</evidence>
<evidence type="ECO:0000256" key="1">
    <source>
        <dbReference type="ARBA" id="ARBA00004651"/>
    </source>
</evidence>
<dbReference type="KEGG" id="glj:GKIL_3295"/>
<evidence type="ECO:0000256" key="13">
    <source>
        <dbReference type="ARBA" id="ARBA00023316"/>
    </source>
</evidence>
<dbReference type="PATRIC" id="fig|1183438.3.peg.3237"/>
<keyword evidence="5 17" id="KW-1003">Cell membrane</keyword>
<feature type="transmembrane region" description="Helical" evidence="17">
    <location>
        <begin position="192"/>
        <end position="211"/>
    </location>
</feature>
<comment type="similarity">
    <text evidence="2 17">Belongs to the UppP family.</text>
</comment>
<evidence type="ECO:0000256" key="5">
    <source>
        <dbReference type="ARBA" id="ARBA00022475"/>
    </source>
</evidence>
<keyword evidence="6 17" id="KW-0812">Transmembrane</keyword>
<name>U5QKU4_GLOK1</name>
<evidence type="ECO:0000256" key="9">
    <source>
        <dbReference type="ARBA" id="ARBA00022984"/>
    </source>
</evidence>
<dbReference type="EC" id="3.6.1.27" evidence="3 17"/>
<evidence type="ECO:0000256" key="11">
    <source>
        <dbReference type="ARBA" id="ARBA00023136"/>
    </source>
</evidence>
<evidence type="ECO:0000256" key="2">
    <source>
        <dbReference type="ARBA" id="ARBA00010621"/>
    </source>
</evidence>
<reference evidence="18 19" key="1">
    <citation type="journal article" date="2013" name="PLoS ONE">
        <title>Cultivation and Complete Genome Sequencing of Gloeobacter kilaueensis sp. nov., from a Lava Cave in Kilauea Caldera, Hawai'i.</title>
        <authorList>
            <person name="Saw J.H."/>
            <person name="Schatz M."/>
            <person name="Brown M.V."/>
            <person name="Kunkel D.D."/>
            <person name="Foster J.S."/>
            <person name="Shick H."/>
            <person name="Christensen S."/>
            <person name="Hou S."/>
            <person name="Wan X."/>
            <person name="Donachie S.P."/>
        </authorList>
    </citation>
    <scope>NUCLEOTIDE SEQUENCE [LARGE SCALE GENOMIC DNA]</scope>
    <source>
        <strain evidence="19">JS</strain>
    </source>
</reference>
<dbReference type="GO" id="GO:0050380">
    <property type="term" value="F:undecaprenyl-diphosphatase activity"/>
    <property type="evidence" value="ECO:0007669"/>
    <property type="project" value="UniProtKB-UniRule"/>
</dbReference>
<gene>
    <name evidence="18" type="primary">bacA</name>
    <name evidence="17" type="synonym">uppP</name>
    <name evidence="18" type="ORF">GKIL_3295</name>
</gene>
<evidence type="ECO:0000256" key="15">
    <source>
        <dbReference type="ARBA" id="ARBA00032932"/>
    </source>
</evidence>
<dbReference type="STRING" id="1183438.GKIL_3295"/>
<protein>
    <recommendedName>
        <fullName evidence="4 17">Undecaprenyl-diphosphatase</fullName>
        <ecNumber evidence="3 17">3.6.1.27</ecNumber>
    </recommendedName>
    <alternativeName>
        <fullName evidence="15 17">Bacitracin resistance protein</fullName>
    </alternativeName>
    <alternativeName>
        <fullName evidence="14 17">Undecaprenyl pyrophosphate phosphatase</fullName>
    </alternativeName>
</protein>
<dbReference type="eggNOG" id="COG1968">
    <property type="taxonomic scope" value="Bacteria"/>
</dbReference>
<evidence type="ECO:0000256" key="12">
    <source>
        <dbReference type="ARBA" id="ARBA00023251"/>
    </source>
</evidence>
<proteinExistence type="inferred from homology"/>
<evidence type="ECO:0000256" key="3">
    <source>
        <dbReference type="ARBA" id="ARBA00012374"/>
    </source>
</evidence>
<accession>U5QKU4</accession>
<dbReference type="GO" id="GO:0005886">
    <property type="term" value="C:plasma membrane"/>
    <property type="evidence" value="ECO:0007669"/>
    <property type="project" value="UniProtKB-SubCell"/>
</dbReference>
<feature type="transmembrane region" description="Helical" evidence="17">
    <location>
        <begin position="119"/>
        <end position="141"/>
    </location>
</feature>
<evidence type="ECO:0000256" key="6">
    <source>
        <dbReference type="ARBA" id="ARBA00022692"/>
    </source>
</evidence>
<dbReference type="GO" id="GO:0009252">
    <property type="term" value="P:peptidoglycan biosynthetic process"/>
    <property type="evidence" value="ECO:0007669"/>
    <property type="project" value="UniProtKB-KW"/>
</dbReference>
<dbReference type="PANTHER" id="PTHR30622">
    <property type="entry name" value="UNDECAPRENYL-DIPHOSPHATASE"/>
    <property type="match status" value="1"/>
</dbReference>
<dbReference type="NCBIfam" id="NF001394">
    <property type="entry name" value="PRK00281.2-5"/>
    <property type="match status" value="1"/>
</dbReference>
<dbReference type="HAMAP" id="MF_01006">
    <property type="entry name" value="Undec_diphosphatase"/>
    <property type="match status" value="1"/>
</dbReference>
<feature type="transmembrane region" description="Helical" evidence="17">
    <location>
        <begin position="89"/>
        <end position="107"/>
    </location>
</feature>
<dbReference type="HOGENOM" id="CLU_060296_1_0_3"/>
<dbReference type="InterPro" id="IPR003824">
    <property type="entry name" value="UppP"/>
</dbReference>
<dbReference type="Proteomes" id="UP000017396">
    <property type="component" value="Chromosome"/>
</dbReference>
<comment type="subcellular location">
    <subcellularLocation>
        <location evidence="17">Cell inner membrane</location>
        <topology evidence="17">Multi-pass membrane protein</topology>
    </subcellularLocation>
    <subcellularLocation>
        <location evidence="1">Cell membrane</location>
        <topology evidence="1">Multi-pass membrane protein</topology>
    </subcellularLocation>
</comment>
<keyword evidence="19" id="KW-1185">Reference proteome</keyword>
<feature type="transmembrane region" description="Helical" evidence="17">
    <location>
        <begin position="223"/>
        <end position="246"/>
    </location>
</feature>
<keyword evidence="17" id="KW-0997">Cell inner membrane</keyword>
<keyword evidence="12 17" id="KW-0046">Antibiotic resistance</keyword>
<keyword evidence="8 17" id="KW-0133">Cell shape</keyword>
<dbReference type="Pfam" id="PF02673">
    <property type="entry name" value="BacA"/>
    <property type="match status" value="1"/>
</dbReference>
<organism evidence="18 19">
    <name type="scientific">Gloeobacter kilaueensis (strain ATCC BAA-2537 / CCAP 1431/1 / ULC 316 / JS1)</name>
    <dbReference type="NCBI Taxonomy" id="1183438"/>
    <lineage>
        <taxon>Bacteria</taxon>
        <taxon>Bacillati</taxon>
        <taxon>Cyanobacteriota</taxon>
        <taxon>Cyanophyceae</taxon>
        <taxon>Gloeobacterales</taxon>
        <taxon>Gloeobacteraceae</taxon>
        <taxon>Gloeobacter</taxon>
    </lineage>
</organism>
<evidence type="ECO:0000256" key="10">
    <source>
        <dbReference type="ARBA" id="ARBA00022989"/>
    </source>
</evidence>
<evidence type="ECO:0000313" key="19">
    <source>
        <dbReference type="Proteomes" id="UP000017396"/>
    </source>
</evidence>
<sequence length="343" mass="36274">MQQISIIEAIVLGFVQGITEYLPISSTAHLRVVPALLGWGDPGSAYSAVIQLGSLLAVLTYFRKDLTEIVTGTVKAFRSGDTRSRDVRLFWSIVLGTIPIVIVGLILKKTLEAPDSPLRALSVIAVASIVMAALLWLAEVVGSRKRTITGIRILDGLIIGTAQTLALVPGVSRSGSTLTAALLLGFQRAEGARFSFLLAIPAIFLSGLLELKKLFEDGLGSGGALPVIVGFISSTIFSYLAIAWLLKFLQTRSTLVFILYRFLFGAALLALLAMGKIANIEPASTPSALLDNSGHAEKVVLALGSVRENALALDAGFKLVGPHDIVDLDGAGRGRNAFGIDLL</sequence>
<dbReference type="AlphaFoldDB" id="U5QKU4"/>
<feature type="transmembrane region" description="Helical" evidence="17">
    <location>
        <begin position="258"/>
        <end position="275"/>
    </location>
</feature>
<evidence type="ECO:0000256" key="14">
    <source>
        <dbReference type="ARBA" id="ARBA00032707"/>
    </source>
</evidence>
<keyword evidence="9 17" id="KW-0573">Peptidoglycan synthesis</keyword>
<dbReference type="GO" id="GO:0071555">
    <property type="term" value="P:cell wall organization"/>
    <property type="evidence" value="ECO:0007669"/>
    <property type="project" value="UniProtKB-KW"/>
</dbReference>
<comment type="function">
    <text evidence="17">Catalyzes the dephosphorylation of undecaprenyl diphosphate (UPP). Confers resistance to bacitracin.</text>
</comment>
<dbReference type="PANTHER" id="PTHR30622:SF4">
    <property type="entry name" value="UNDECAPRENYL-DIPHOSPHATASE"/>
    <property type="match status" value="1"/>
</dbReference>